<feature type="signal peptide" evidence="1">
    <location>
        <begin position="1"/>
        <end position="23"/>
    </location>
</feature>
<proteinExistence type="predicted"/>
<accession>A0A0K1ZSS2</accession>
<dbReference type="PATRIC" id="fig|305.108.peg.4882"/>
<dbReference type="Pfam" id="PF16747">
    <property type="entry name" value="Adhesin_E"/>
    <property type="match status" value="1"/>
</dbReference>
<gene>
    <name evidence="3" type="ORF">RUN1985_v1_830024</name>
    <name evidence="4" type="ORF">TO10_v1_280025</name>
</gene>
<evidence type="ECO:0000256" key="1">
    <source>
        <dbReference type="SAM" id="SignalP"/>
    </source>
</evidence>
<dbReference type="AlphaFoldDB" id="A0A0K1ZSS2"/>
<dbReference type="InterPro" id="IPR031939">
    <property type="entry name" value="Adhesin_E-like"/>
</dbReference>
<dbReference type="EMBL" id="LN899827">
    <property type="protein sequence ID" value="CUV45249.1"/>
    <property type="molecule type" value="Genomic_DNA"/>
</dbReference>
<feature type="chain" id="PRO_5014231784" evidence="1">
    <location>
        <begin position="24"/>
        <end position="143"/>
    </location>
</feature>
<evidence type="ECO:0000313" key="3">
    <source>
        <dbReference type="EMBL" id="CUV31203.1"/>
    </source>
</evidence>
<feature type="domain" description="Surface-adhesin protein E-like" evidence="2">
    <location>
        <begin position="31"/>
        <end position="142"/>
    </location>
</feature>
<evidence type="ECO:0000259" key="2">
    <source>
        <dbReference type="Pfam" id="PF16747"/>
    </source>
</evidence>
<dbReference type="EMBL" id="LN899824">
    <property type="protein sequence ID" value="CUV31203.1"/>
    <property type="molecule type" value="Genomic_DNA"/>
</dbReference>
<name>A0A0K1ZSS2_RALSL</name>
<evidence type="ECO:0000313" key="4">
    <source>
        <dbReference type="EMBL" id="CUV45249.1"/>
    </source>
</evidence>
<keyword evidence="1" id="KW-0732">Signal</keyword>
<organism evidence="3">
    <name type="scientific">Ralstonia solanacearum</name>
    <name type="common">Pseudomonas solanacearum</name>
    <dbReference type="NCBI Taxonomy" id="305"/>
    <lineage>
        <taxon>Bacteria</taxon>
        <taxon>Pseudomonadati</taxon>
        <taxon>Pseudomonadota</taxon>
        <taxon>Betaproteobacteria</taxon>
        <taxon>Burkholderiales</taxon>
        <taxon>Burkholderiaceae</taxon>
        <taxon>Ralstonia</taxon>
        <taxon>Ralstonia solanacearum species complex</taxon>
    </lineage>
</organism>
<protein>
    <submittedName>
        <fullName evidence="3">Putative signal peptide protein</fullName>
    </submittedName>
</protein>
<sequence length="143" mass="15431">MTPVRWRAVLAAMLLVAVHGAPAAGPRTDRWIALPTQPDSRALLDAASVQRMPSGPVSAWVRVETRTPNSTRALRRMFGAVRGDTADFLYTIDCRTRQYAVSSAKLYQGTLMLGEKRFGNDAGWQPIDGASLAAAVAHHLCAG</sequence>
<reference evidence="3" key="1">
    <citation type="submission" date="2015-10" db="EMBL/GenBank/DDBJ databases">
        <authorList>
            <person name="Gilbert D.G."/>
        </authorList>
    </citation>
    <scope>NUCLEOTIDE SEQUENCE</scope>
    <source>
        <strain evidence="3">Phyl III-seqv23</strain>
    </source>
</reference>